<feature type="compositionally biased region" description="Polar residues" evidence="1">
    <location>
        <begin position="258"/>
        <end position="293"/>
    </location>
</feature>
<feature type="domain" description="Doublecortin" evidence="2">
    <location>
        <begin position="132"/>
        <end position="214"/>
    </location>
</feature>
<protein>
    <recommendedName>
        <fullName evidence="2">Doublecortin domain-containing protein</fullName>
    </recommendedName>
</protein>
<dbReference type="InterPro" id="IPR003533">
    <property type="entry name" value="Doublecortin_dom"/>
</dbReference>
<feature type="region of interest" description="Disordered" evidence="1">
    <location>
        <begin position="230"/>
        <end position="296"/>
    </location>
</feature>
<feature type="compositionally biased region" description="Basic and acidic residues" evidence="1">
    <location>
        <begin position="340"/>
        <end position="350"/>
    </location>
</feature>
<evidence type="ECO:0000313" key="3">
    <source>
        <dbReference type="EMBL" id="CAH3133833.1"/>
    </source>
</evidence>
<dbReference type="PANTHER" id="PTHR23004">
    <property type="entry name" value="DOUBLECORTIN DOMAIN CONTAINING 2"/>
    <property type="match status" value="1"/>
</dbReference>
<dbReference type="PROSITE" id="PS50309">
    <property type="entry name" value="DC"/>
    <property type="match status" value="2"/>
</dbReference>
<dbReference type="PANTHER" id="PTHR23004:SF11">
    <property type="entry name" value="PROTEIN RPI-1"/>
    <property type="match status" value="1"/>
</dbReference>
<gene>
    <name evidence="3" type="ORF">PLOB_00037090</name>
</gene>
<feature type="compositionally biased region" description="Basic and acidic residues" evidence="1">
    <location>
        <begin position="406"/>
        <end position="427"/>
    </location>
</feature>
<accession>A0ABN8P4W5</accession>
<feature type="compositionally biased region" description="Basic residues" evidence="1">
    <location>
        <begin position="243"/>
        <end position="257"/>
    </location>
</feature>
<name>A0ABN8P4W5_9CNID</name>
<sequence length="512" mass="56946">MTALASTFAPTVTVKVYKNGNPNFLGKTMVINRRHIRSMEALYDEVTLRLSAFNAVRKICTPIGGRPVQNLEGIQNKSVYVAAGREEFKKLNYADLGTLKPRPPRKGNFSPKKIVTEGRHKMDYEWGKRDLKILHVFCNGDVFKPSVKIVLQKRLQQSMEQILNIVQDHVVLAAAIAALYTIDGNLVFTPGELVTGGLYVAVERGKPFKRENYGGSTSVSRSPRAAFLPPIGNGQLIQTGSHRLTKKHGTRKKRQKTKANGESKTNGQSSDQSFDTNVMSVTSPNDTNPNSSPHPRISHALLRASVSQDLESVNNFTISSSPPRWLEDDSPIPEDTSLENLEKTDNDKDEGFRVGSVFKASGMLQEEANEIKDMRQTKKKKTLDSLPAEEVMEEVVEQIENTGETISDKSPRRGDQSNDEGEKHLEITDDSNVEQFVGEVIQSQIQVLQDNAPRDEFNSKSEAESTNKNTSSGKPRKKKNQEKDDRSSLKSKARNNRGSRASHDATPSKTKK</sequence>
<dbReference type="Proteomes" id="UP001159405">
    <property type="component" value="Unassembled WGS sequence"/>
</dbReference>
<dbReference type="Pfam" id="PF03607">
    <property type="entry name" value="DCX"/>
    <property type="match status" value="2"/>
</dbReference>
<keyword evidence="4" id="KW-1185">Reference proteome</keyword>
<evidence type="ECO:0000256" key="1">
    <source>
        <dbReference type="SAM" id="MobiDB-lite"/>
    </source>
</evidence>
<dbReference type="EMBL" id="CALNXK010000053">
    <property type="protein sequence ID" value="CAH3133833.1"/>
    <property type="molecule type" value="Genomic_DNA"/>
</dbReference>
<feature type="region of interest" description="Disordered" evidence="1">
    <location>
        <begin position="315"/>
        <end position="350"/>
    </location>
</feature>
<feature type="region of interest" description="Disordered" evidence="1">
    <location>
        <begin position="395"/>
        <end position="512"/>
    </location>
</feature>
<evidence type="ECO:0000313" key="4">
    <source>
        <dbReference type="Proteomes" id="UP001159405"/>
    </source>
</evidence>
<feature type="domain" description="Doublecortin" evidence="2">
    <location>
        <begin position="12"/>
        <end position="94"/>
    </location>
</feature>
<feature type="compositionally biased region" description="Basic and acidic residues" evidence="1">
    <location>
        <begin position="452"/>
        <end position="465"/>
    </location>
</feature>
<dbReference type="SUPFAM" id="SSF89837">
    <property type="entry name" value="Doublecortin (DC)"/>
    <property type="match status" value="2"/>
</dbReference>
<dbReference type="Gene3D" id="3.10.20.230">
    <property type="entry name" value="Doublecortin domain"/>
    <property type="match status" value="2"/>
</dbReference>
<proteinExistence type="predicted"/>
<reference evidence="3 4" key="1">
    <citation type="submission" date="2022-05" db="EMBL/GenBank/DDBJ databases">
        <authorList>
            <consortium name="Genoscope - CEA"/>
            <person name="William W."/>
        </authorList>
    </citation>
    <scope>NUCLEOTIDE SEQUENCE [LARGE SCALE GENOMIC DNA]</scope>
</reference>
<organism evidence="3 4">
    <name type="scientific">Porites lobata</name>
    <dbReference type="NCBI Taxonomy" id="104759"/>
    <lineage>
        <taxon>Eukaryota</taxon>
        <taxon>Metazoa</taxon>
        <taxon>Cnidaria</taxon>
        <taxon>Anthozoa</taxon>
        <taxon>Hexacorallia</taxon>
        <taxon>Scleractinia</taxon>
        <taxon>Fungiina</taxon>
        <taxon>Poritidae</taxon>
        <taxon>Porites</taxon>
    </lineage>
</organism>
<evidence type="ECO:0000259" key="2">
    <source>
        <dbReference type="PROSITE" id="PS50309"/>
    </source>
</evidence>
<comment type="caution">
    <text evidence="3">The sequence shown here is derived from an EMBL/GenBank/DDBJ whole genome shotgun (WGS) entry which is preliminary data.</text>
</comment>
<dbReference type="InterPro" id="IPR036572">
    <property type="entry name" value="Doublecortin_dom_sf"/>
</dbReference>
<dbReference type="SMART" id="SM00537">
    <property type="entry name" value="DCX"/>
    <property type="match status" value="2"/>
</dbReference>